<dbReference type="AlphaFoldDB" id="A0A6H1NX11"/>
<dbReference type="Pfam" id="PF13091">
    <property type="entry name" value="PLDc_2"/>
    <property type="match status" value="2"/>
</dbReference>
<proteinExistence type="predicted"/>
<dbReference type="GO" id="GO:0005886">
    <property type="term" value="C:plasma membrane"/>
    <property type="evidence" value="ECO:0007669"/>
    <property type="project" value="UniProtKB-SubCell"/>
</dbReference>
<evidence type="ECO:0000313" key="15">
    <source>
        <dbReference type="Proteomes" id="UP000501868"/>
    </source>
</evidence>
<accession>A0A6H1NX11</accession>
<dbReference type="InterPro" id="IPR025202">
    <property type="entry name" value="PLD-like_dom"/>
</dbReference>
<keyword evidence="9" id="KW-0472">Membrane</keyword>
<evidence type="ECO:0000256" key="8">
    <source>
        <dbReference type="ARBA" id="ARBA00023098"/>
    </source>
</evidence>
<keyword evidence="5" id="KW-0812">Transmembrane</keyword>
<feature type="domain" description="PLD phosphodiesterase" evidence="13">
    <location>
        <begin position="313"/>
        <end position="340"/>
    </location>
</feature>
<dbReference type="Proteomes" id="UP000501868">
    <property type="component" value="Chromosome"/>
</dbReference>
<sequence>MIFALFSSVLIFLIILWLVLDFNLGKKKHLSIVSRRETAIIHGNFDIFTHGKKLFADYFHELRNAKKHIHVLFYIVKDDAISQEFLSILKEKARAGVEVRLLIDRLGSWKVRKAAVKSLQESGVRFAFSNTIKLPFLFYSSQIRNHRKITIIDGEIGYLGGFNVGKEYIDEEPSLGIWRDYHLKITGRSVNFLQSEFLIDWHEYAGEDIMGNTAYFPTLADGPVRHQFIPTEANQLEQNYLRLIQKATHSMIIGTPYFVPCHKILAELLAAIKRGVQLSVIVPYTADHLLVQEASFRYLRKLMRAGAVVYQYKKGFYHAKTLVIDDKLCDIGTANFDKRSMYLNKEINCYIYDPAFIERLMDILKKDIDDSKPLTLAELNKPNPVRTIKEGIAAAVSYFL</sequence>
<name>A0A6H1NX11_PRIMG</name>
<dbReference type="CDD" id="cd09110">
    <property type="entry name" value="PLDc_CLS_1"/>
    <property type="match status" value="1"/>
</dbReference>
<evidence type="ECO:0000256" key="11">
    <source>
        <dbReference type="ARBA" id="ARBA00023264"/>
    </source>
</evidence>
<keyword evidence="6" id="KW-0677">Repeat</keyword>
<evidence type="ECO:0000256" key="6">
    <source>
        <dbReference type="ARBA" id="ARBA00022737"/>
    </source>
</evidence>
<dbReference type="InterPro" id="IPR022924">
    <property type="entry name" value="Cardiolipin_synthase"/>
</dbReference>
<protein>
    <recommendedName>
        <fullName evidence="12">Cardiolipin synthase</fullName>
        <ecNumber evidence="12">2.7.8.-</ecNumber>
    </recommendedName>
</protein>
<dbReference type="SUPFAM" id="SSF56024">
    <property type="entry name" value="Phospholipase D/nuclease"/>
    <property type="match status" value="2"/>
</dbReference>
<evidence type="ECO:0000256" key="2">
    <source>
        <dbReference type="ARBA" id="ARBA00022475"/>
    </source>
</evidence>
<dbReference type="InterPro" id="IPR001736">
    <property type="entry name" value="PLipase_D/transphosphatidylase"/>
</dbReference>
<keyword evidence="4" id="KW-0808">Transferase</keyword>
<reference evidence="14 15" key="1">
    <citation type="submission" date="2020-04" db="EMBL/GenBank/DDBJ databases">
        <title>Genome-Wide Identification of 5-Methylcytosine Sites in Bacterial Genomes By High-Throughput Sequencing of MspJI Restriction Fragments.</title>
        <authorList>
            <person name="Wu V."/>
        </authorList>
    </citation>
    <scope>NUCLEOTIDE SEQUENCE [LARGE SCALE GENOMIC DNA]</scope>
    <source>
        <strain evidence="14 15">S2</strain>
    </source>
</reference>
<evidence type="ECO:0000259" key="13">
    <source>
        <dbReference type="PROSITE" id="PS50035"/>
    </source>
</evidence>
<keyword evidence="8" id="KW-0443">Lipid metabolism</keyword>
<organism evidence="14 15">
    <name type="scientific">Priestia megaterium</name>
    <name type="common">Bacillus megaterium</name>
    <dbReference type="NCBI Taxonomy" id="1404"/>
    <lineage>
        <taxon>Bacteria</taxon>
        <taxon>Bacillati</taxon>
        <taxon>Bacillota</taxon>
        <taxon>Bacilli</taxon>
        <taxon>Bacillales</taxon>
        <taxon>Bacillaceae</taxon>
        <taxon>Priestia</taxon>
    </lineage>
</organism>
<dbReference type="GO" id="GO:0032049">
    <property type="term" value="P:cardiolipin biosynthetic process"/>
    <property type="evidence" value="ECO:0007669"/>
    <property type="project" value="UniProtKB-UniRule"/>
</dbReference>
<feature type="domain" description="PLD phosphodiesterase" evidence="13">
    <location>
        <begin position="141"/>
        <end position="168"/>
    </location>
</feature>
<dbReference type="CDD" id="cd09112">
    <property type="entry name" value="PLDc_CLS_2"/>
    <property type="match status" value="1"/>
</dbReference>
<comment type="subcellular location">
    <subcellularLocation>
        <location evidence="1">Cell membrane</location>
    </subcellularLocation>
</comment>
<keyword evidence="11" id="KW-1208">Phospholipid metabolism</keyword>
<evidence type="ECO:0000256" key="12">
    <source>
        <dbReference type="NCBIfam" id="TIGR04265"/>
    </source>
</evidence>
<dbReference type="EC" id="2.7.8.-" evidence="12"/>
<dbReference type="PANTHER" id="PTHR21248:SF7">
    <property type="entry name" value="MINOR CARDIOLIPIN SYNTHASE CLSB"/>
    <property type="match status" value="1"/>
</dbReference>
<evidence type="ECO:0000256" key="9">
    <source>
        <dbReference type="ARBA" id="ARBA00023136"/>
    </source>
</evidence>
<evidence type="ECO:0000256" key="5">
    <source>
        <dbReference type="ARBA" id="ARBA00022692"/>
    </source>
</evidence>
<evidence type="ECO:0000256" key="1">
    <source>
        <dbReference type="ARBA" id="ARBA00004236"/>
    </source>
</evidence>
<evidence type="ECO:0000313" key="14">
    <source>
        <dbReference type="EMBL" id="QIZ05816.1"/>
    </source>
</evidence>
<evidence type="ECO:0000256" key="7">
    <source>
        <dbReference type="ARBA" id="ARBA00022989"/>
    </source>
</evidence>
<keyword evidence="2" id="KW-1003">Cell membrane</keyword>
<dbReference type="NCBIfam" id="TIGR04265">
    <property type="entry name" value="bac_cardiolipin"/>
    <property type="match status" value="1"/>
</dbReference>
<dbReference type="FunFam" id="3.30.870.10:FF:000014">
    <property type="entry name" value="Cardiolipin synthase"/>
    <property type="match status" value="1"/>
</dbReference>
<gene>
    <name evidence="14" type="primary">cls</name>
    <name evidence="14" type="ORF">HFZ78_02805</name>
</gene>
<evidence type="ECO:0000256" key="10">
    <source>
        <dbReference type="ARBA" id="ARBA00023209"/>
    </source>
</evidence>
<dbReference type="Gene3D" id="3.30.870.10">
    <property type="entry name" value="Endonuclease Chain A"/>
    <property type="match status" value="2"/>
</dbReference>
<dbReference type="PROSITE" id="PS50035">
    <property type="entry name" value="PLD"/>
    <property type="match status" value="2"/>
</dbReference>
<keyword evidence="7" id="KW-1133">Transmembrane helix</keyword>
<reference evidence="14 15" key="2">
    <citation type="submission" date="2020-04" db="EMBL/GenBank/DDBJ databases">
        <authorList>
            <person name="Fomenkov A."/>
            <person name="Anton B.P."/>
            <person name="Roberts R.J."/>
        </authorList>
    </citation>
    <scope>NUCLEOTIDE SEQUENCE [LARGE SCALE GENOMIC DNA]</scope>
    <source>
        <strain evidence="14 15">S2</strain>
    </source>
</reference>
<dbReference type="GO" id="GO:0008808">
    <property type="term" value="F:cardiolipin synthase activity"/>
    <property type="evidence" value="ECO:0007669"/>
    <property type="project" value="UniProtKB-UniRule"/>
</dbReference>
<evidence type="ECO:0000256" key="3">
    <source>
        <dbReference type="ARBA" id="ARBA00022516"/>
    </source>
</evidence>
<evidence type="ECO:0000256" key="4">
    <source>
        <dbReference type="ARBA" id="ARBA00022679"/>
    </source>
</evidence>
<keyword evidence="10" id="KW-0594">Phospholipid biosynthesis</keyword>
<dbReference type="EMBL" id="CP051128">
    <property type="protein sequence ID" value="QIZ05816.1"/>
    <property type="molecule type" value="Genomic_DNA"/>
</dbReference>
<keyword evidence="3" id="KW-0444">Lipid biosynthesis</keyword>
<dbReference type="SMART" id="SM00155">
    <property type="entry name" value="PLDc"/>
    <property type="match status" value="2"/>
</dbReference>
<dbReference type="PANTHER" id="PTHR21248">
    <property type="entry name" value="CARDIOLIPIN SYNTHASE"/>
    <property type="match status" value="1"/>
</dbReference>